<keyword evidence="3" id="KW-1185">Reference proteome</keyword>
<feature type="transmembrane region" description="Helical" evidence="1">
    <location>
        <begin position="37"/>
        <end position="57"/>
    </location>
</feature>
<keyword evidence="1" id="KW-1133">Transmembrane helix</keyword>
<dbReference type="Proteomes" id="UP001501218">
    <property type="component" value="Unassembled WGS sequence"/>
</dbReference>
<sequence length="92" mass="10186">MEERDRSYYERGLPGYHDPMAGFGGAPYARSALTLRLVLAAFGFVLSVVLAIVVLRWLPEQAWLGWALLGVAALAAMNFAWVAHRKRRGEPG</sequence>
<comment type="caution">
    <text evidence="2">The sequence shown here is derived from an EMBL/GenBank/DDBJ whole genome shotgun (WGS) entry which is preliminary data.</text>
</comment>
<gene>
    <name evidence="2" type="ORF">GCM10009854_45790</name>
</gene>
<protein>
    <submittedName>
        <fullName evidence="2">Uncharacterized protein</fullName>
    </submittedName>
</protein>
<evidence type="ECO:0000313" key="3">
    <source>
        <dbReference type="Proteomes" id="UP001501218"/>
    </source>
</evidence>
<evidence type="ECO:0000256" key="1">
    <source>
        <dbReference type="SAM" id="Phobius"/>
    </source>
</evidence>
<keyword evidence="1" id="KW-0472">Membrane</keyword>
<dbReference type="RefSeq" id="WP_344136831.1">
    <property type="nucleotide sequence ID" value="NZ_BAAARA010000022.1"/>
</dbReference>
<evidence type="ECO:0000313" key="2">
    <source>
        <dbReference type="EMBL" id="GAA2361330.1"/>
    </source>
</evidence>
<keyword evidence="1" id="KW-0812">Transmembrane</keyword>
<feature type="transmembrane region" description="Helical" evidence="1">
    <location>
        <begin position="63"/>
        <end position="83"/>
    </location>
</feature>
<organism evidence="2 3">
    <name type="scientific">Saccharopolyspora halophila</name>
    <dbReference type="NCBI Taxonomy" id="405551"/>
    <lineage>
        <taxon>Bacteria</taxon>
        <taxon>Bacillati</taxon>
        <taxon>Actinomycetota</taxon>
        <taxon>Actinomycetes</taxon>
        <taxon>Pseudonocardiales</taxon>
        <taxon>Pseudonocardiaceae</taxon>
        <taxon>Saccharopolyspora</taxon>
    </lineage>
</organism>
<accession>A0ABN3GUG8</accession>
<name>A0ABN3GUG8_9PSEU</name>
<dbReference type="EMBL" id="BAAARA010000022">
    <property type="protein sequence ID" value="GAA2361330.1"/>
    <property type="molecule type" value="Genomic_DNA"/>
</dbReference>
<proteinExistence type="predicted"/>
<reference evidence="2 3" key="1">
    <citation type="journal article" date="2019" name="Int. J. Syst. Evol. Microbiol.">
        <title>The Global Catalogue of Microorganisms (GCM) 10K type strain sequencing project: providing services to taxonomists for standard genome sequencing and annotation.</title>
        <authorList>
            <consortium name="The Broad Institute Genomics Platform"/>
            <consortium name="The Broad Institute Genome Sequencing Center for Infectious Disease"/>
            <person name="Wu L."/>
            <person name="Ma J."/>
        </authorList>
    </citation>
    <scope>NUCLEOTIDE SEQUENCE [LARGE SCALE GENOMIC DNA]</scope>
    <source>
        <strain evidence="2 3">JCM 16221</strain>
    </source>
</reference>